<dbReference type="AlphaFoldDB" id="A0A4R2PPK3"/>
<dbReference type="RefSeq" id="WP_132707337.1">
    <property type="nucleotide sequence ID" value="NZ_JACIGF010000002.1"/>
</dbReference>
<evidence type="ECO:0000313" key="1">
    <source>
        <dbReference type="EMBL" id="TCP37709.1"/>
    </source>
</evidence>
<dbReference type="InterPro" id="IPR019285">
    <property type="entry name" value="DUF2336"/>
</dbReference>
<reference evidence="1 2" key="1">
    <citation type="submission" date="2019-03" db="EMBL/GenBank/DDBJ databases">
        <title>Genomic Encyclopedia of Type Strains, Phase IV (KMG-IV): sequencing the most valuable type-strain genomes for metagenomic binning, comparative biology and taxonomic classification.</title>
        <authorList>
            <person name="Goeker M."/>
        </authorList>
    </citation>
    <scope>NUCLEOTIDE SEQUENCE [LARGE SCALE GENOMIC DNA]</scope>
    <source>
        <strain evidence="1 2">DSM 2132</strain>
    </source>
</reference>
<gene>
    <name evidence="1" type="ORF">EV659_102115</name>
</gene>
<organism evidence="1 2">
    <name type="scientific">Rhodothalassium salexigens DSM 2132</name>
    <dbReference type="NCBI Taxonomy" id="1188247"/>
    <lineage>
        <taxon>Bacteria</taxon>
        <taxon>Pseudomonadati</taxon>
        <taxon>Pseudomonadota</taxon>
        <taxon>Alphaproteobacteria</taxon>
        <taxon>Rhodothalassiales</taxon>
        <taxon>Rhodothalassiaceae</taxon>
        <taxon>Rhodothalassium</taxon>
    </lineage>
</organism>
<dbReference type="Proteomes" id="UP000295399">
    <property type="component" value="Unassembled WGS sequence"/>
</dbReference>
<protein>
    <submittedName>
        <fullName evidence="1">Uncharacterized protein (DUF2336 family)</fullName>
    </submittedName>
</protein>
<keyword evidence="2" id="KW-1185">Reference proteome</keyword>
<dbReference type="OrthoDB" id="8194627at2"/>
<accession>A0A4R2PPK3</accession>
<proteinExistence type="predicted"/>
<dbReference type="Pfam" id="PF10098">
    <property type="entry name" value="DUF2336"/>
    <property type="match status" value="1"/>
</dbReference>
<comment type="caution">
    <text evidence="1">The sequence shown here is derived from an EMBL/GenBank/DDBJ whole genome shotgun (WGS) entry which is preliminary data.</text>
</comment>
<dbReference type="EMBL" id="SLXO01000002">
    <property type="protein sequence ID" value="TCP37709.1"/>
    <property type="molecule type" value="Genomic_DNA"/>
</dbReference>
<dbReference type="InParanoid" id="A0A4R2PPK3"/>
<sequence length="380" mass="42268">MIADMEDLLALARSRTAEGRHRLVENITDLFLSPEYRLSDHERALISDILIKLVDSIELDLRRELSVALAHSDVEMTELARRLANDDITVAWPLLQRTRLLQDVDLIEIIRFRTEEHRVAIAKGDGVTEPVSEALVAYGGIDALEALVNNPKAAISRSAMAHLVAEARRYDSFHEPLVSRHDLPTDLAYRLYWSVSAALRRHILEQFDIDEATVDEALRRANQAAEVARAEANGAQVTAERLVRRLAEAGDLTIDFLLNTLRNGHMPVFVAGMAFLVGVDQPTVWRVVTDKGGESLAILARAVDMTREQFTAMALLTTSSRGGPEVQSTAVVEKLTSLFNRIDTAKARKALVLWQRDRVFDEAIEELRHVRESGGAVAGS</sequence>
<name>A0A4R2PPK3_RHOSA</name>
<evidence type="ECO:0000313" key="2">
    <source>
        <dbReference type="Proteomes" id="UP000295399"/>
    </source>
</evidence>